<keyword evidence="1" id="KW-1133">Transmembrane helix</keyword>
<feature type="transmembrane region" description="Helical" evidence="1">
    <location>
        <begin position="71"/>
        <end position="94"/>
    </location>
</feature>
<keyword evidence="3" id="KW-1185">Reference proteome</keyword>
<accession>A0ABT8IWP7</accession>
<sequence length="99" mass="10177">MTTAPRPRRFRFSGWLIAAGAFVTVLGVTWGLAAKAAAEHSAVSPGTMPTLPVHVYAQITQRAAVPDYVGLWMGLALAAIGAVVLLVGAASAFVSARTA</sequence>
<protein>
    <submittedName>
        <fullName evidence="2">Uncharacterized protein</fullName>
    </submittedName>
</protein>
<comment type="caution">
    <text evidence="2">The sequence shown here is derived from an EMBL/GenBank/DDBJ whole genome shotgun (WGS) entry which is preliminary data.</text>
</comment>
<name>A0ABT8IWP7_9MICO</name>
<keyword evidence="1" id="KW-0472">Membrane</keyword>
<reference evidence="2" key="1">
    <citation type="submission" date="2023-03" db="EMBL/GenBank/DDBJ databases">
        <title>MT1 and MT2 Draft Genomes of Novel Species.</title>
        <authorList>
            <person name="Venkateswaran K."/>
        </authorList>
    </citation>
    <scope>NUCLEOTIDE SEQUENCE</scope>
    <source>
        <strain evidence="2">F6_8S_P_1A</strain>
    </source>
</reference>
<evidence type="ECO:0000256" key="1">
    <source>
        <dbReference type="SAM" id="Phobius"/>
    </source>
</evidence>
<organism evidence="2 3">
    <name type="scientific">Leifsonia virtsii</name>
    <dbReference type="NCBI Taxonomy" id="3035915"/>
    <lineage>
        <taxon>Bacteria</taxon>
        <taxon>Bacillati</taxon>
        <taxon>Actinomycetota</taxon>
        <taxon>Actinomycetes</taxon>
        <taxon>Micrococcales</taxon>
        <taxon>Microbacteriaceae</taxon>
        <taxon>Leifsonia</taxon>
    </lineage>
</organism>
<dbReference type="EMBL" id="JAROCB010000002">
    <property type="protein sequence ID" value="MDN4596792.1"/>
    <property type="molecule type" value="Genomic_DNA"/>
</dbReference>
<evidence type="ECO:0000313" key="2">
    <source>
        <dbReference type="EMBL" id="MDN4596792.1"/>
    </source>
</evidence>
<proteinExistence type="predicted"/>
<dbReference type="RefSeq" id="WP_301217152.1">
    <property type="nucleotide sequence ID" value="NZ_JAROCB010000002.1"/>
</dbReference>
<feature type="transmembrane region" description="Helical" evidence="1">
    <location>
        <begin position="12"/>
        <end position="33"/>
    </location>
</feature>
<keyword evidence="1" id="KW-0812">Transmembrane</keyword>
<dbReference type="Proteomes" id="UP001174210">
    <property type="component" value="Unassembled WGS sequence"/>
</dbReference>
<evidence type="ECO:0000313" key="3">
    <source>
        <dbReference type="Proteomes" id="UP001174210"/>
    </source>
</evidence>
<gene>
    <name evidence="2" type="ORF">P5G59_06555</name>
</gene>